<evidence type="ECO:0008006" key="3">
    <source>
        <dbReference type="Google" id="ProtNLM"/>
    </source>
</evidence>
<keyword evidence="2" id="KW-1185">Reference proteome</keyword>
<gene>
    <name evidence="1" type="ORF">SAMN05216323_10086</name>
</gene>
<evidence type="ECO:0000313" key="1">
    <source>
        <dbReference type="EMBL" id="SDB90248.1"/>
    </source>
</evidence>
<accession>A0A1G6H833</accession>
<dbReference type="InterPro" id="IPR021246">
    <property type="entry name" value="DUF2797"/>
</dbReference>
<dbReference type="Pfam" id="PF10977">
    <property type="entry name" value="DUF2797"/>
    <property type="match status" value="1"/>
</dbReference>
<dbReference type="EMBL" id="FMYP01000008">
    <property type="protein sequence ID" value="SDB90248.1"/>
    <property type="molecule type" value="Genomic_DNA"/>
</dbReference>
<dbReference type="Proteomes" id="UP000199452">
    <property type="component" value="Unassembled WGS sequence"/>
</dbReference>
<organism evidence="1 2">
    <name type="scientific">Williamwhitmania taraxaci</name>
    <dbReference type="NCBI Taxonomy" id="1640674"/>
    <lineage>
        <taxon>Bacteria</taxon>
        <taxon>Pseudomonadati</taxon>
        <taxon>Bacteroidota</taxon>
        <taxon>Bacteroidia</taxon>
        <taxon>Bacteroidales</taxon>
        <taxon>Williamwhitmaniaceae</taxon>
        <taxon>Williamwhitmania</taxon>
    </lineage>
</organism>
<dbReference type="AlphaFoldDB" id="A0A1G6H833"/>
<proteinExistence type="predicted"/>
<protein>
    <recommendedName>
        <fullName evidence="3">DUF2797 domain-containing protein</fullName>
    </recommendedName>
</protein>
<dbReference type="STRING" id="1640674.SAMN05216323_10086"/>
<sequence>MSSVGVLRKMKVAYAVGDPQVNYTLVLDNEDIPMNRLLGTAIRLSWTNRILCLNCGKTTKKSFGQGYCYPCFIKIPETEACVLRPELCRAHLGEARNMQWAEQHCLADHYVYLAVSGGLKVGVTRKSQIPIRWIDQGASRAVRIAQLPNRFLAGSLEVALKAYFSDKTDWRKMLRGVEPEEIDLAGQRTLSRELFPQNLLDYFLPSDEIYEINYPVLEYPTILNSVNLEKVGIVEGVLTGIRGQYIMLDKQRVMNIRTFSGYEIIFEKVDL</sequence>
<name>A0A1G6H833_9BACT</name>
<reference evidence="1 2" key="1">
    <citation type="submission" date="2016-09" db="EMBL/GenBank/DDBJ databases">
        <authorList>
            <person name="Capua I."/>
            <person name="De Benedictis P."/>
            <person name="Joannis T."/>
            <person name="Lombin L.H."/>
            <person name="Cattoli G."/>
        </authorList>
    </citation>
    <scope>NUCLEOTIDE SEQUENCE [LARGE SCALE GENOMIC DNA]</scope>
    <source>
        <strain evidence="1 2">A7P-90m</strain>
    </source>
</reference>
<dbReference type="RefSeq" id="WP_212590495.1">
    <property type="nucleotide sequence ID" value="NZ_FMYP01000008.1"/>
</dbReference>
<evidence type="ECO:0000313" key="2">
    <source>
        <dbReference type="Proteomes" id="UP000199452"/>
    </source>
</evidence>